<organism evidence="2 3">
    <name type="scientific">Microcella pacifica</name>
    <dbReference type="NCBI Taxonomy" id="2591847"/>
    <lineage>
        <taxon>Bacteria</taxon>
        <taxon>Bacillati</taxon>
        <taxon>Actinomycetota</taxon>
        <taxon>Actinomycetes</taxon>
        <taxon>Micrococcales</taxon>
        <taxon>Microbacteriaceae</taxon>
        <taxon>Microcella</taxon>
    </lineage>
</organism>
<dbReference type="Proteomes" id="UP000818266">
    <property type="component" value="Unassembled WGS sequence"/>
</dbReference>
<gene>
    <name evidence="2" type="ORF">FK219_003165</name>
</gene>
<dbReference type="AlphaFoldDB" id="A0A9E5JKW4"/>
<dbReference type="RefSeq" id="WP_152582988.1">
    <property type="nucleotide sequence ID" value="NZ_VIKT02000004.1"/>
</dbReference>
<proteinExistence type="predicted"/>
<sequence>MSETDDPLEGNPYDLDARELEPVGPIREAWETVYPRPERTEVELVGGPRDGERRALRDLDAPLILHEHPAAADGEQPRFVARPEEVEAFGSIRHVYRRRLVDDDQPEPMPIRFDYQPLTRA</sequence>
<accession>A0A9E5JKW4</accession>
<evidence type="ECO:0000313" key="2">
    <source>
        <dbReference type="EMBL" id="NHF62249.1"/>
    </source>
</evidence>
<evidence type="ECO:0000256" key="1">
    <source>
        <dbReference type="SAM" id="MobiDB-lite"/>
    </source>
</evidence>
<evidence type="ECO:0000313" key="3">
    <source>
        <dbReference type="Proteomes" id="UP000818266"/>
    </source>
</evidence>
<feature type="region of interest" description="Disordered" evidence="1">
    <location>
        <begin position="1"/>
        <end position="20"/>
    </location>
</feature>
<dbReference type="EMBL" id="VIKT02000004">
    <property type="protein sequence ID" value="NHF62249.1"/>
    <property type="molecule type" value="Genomic_DNA"/>
</dbReference>
<protein>
    <submittedName>
        <fullName evidence="2">Uncharacterized protein</fullName>
    </submittedName>
</protein>
<reference evidence="2 3" key="1">
    <citation type="submission" date="2020-03" db="EMBL/GenBank/DDBJ databases">
        <title>Chryseoglobus sp. isolated from a deep-sea seamount.</title>
        <authorList>
            <person name="Zhang D.-C."/>
        </authorList>
    </citation>
    <scope>NUCLEOTIDE SEQUENCE [LARGE SCALE GENOMIC DNA]</scope>
    <source>
        <strain evidence="2 3">KN1116</strain>
    </source>
</reference>
<name>A0A9E5JKW4_9MICO</name>
<comment type="caution">
    <text evidence="2">The sequence shown here is derived from an EMBL/GenBank/DDBJ whole genome shotgun (WGS) entry which is preliminary data.</text>
</comment>
<keyword evidence="3" id="KW-1185">Reference proteome</keyword>